<keyword evidence="5" id="KW-0256">Endoplasmic reticulum</keyword>
<keyword evidence="6" id="KW-0325">Glycoprotein</keyword>
<evidence type="ECO:0000313" key="14">
    <source>
        <dbReference type="Proteomes" id="UP000183832"/>
    </source>
</evidence>
<organism evidence="13 14">
    <name type="scientific">Clunio marinus</name>
    <dbReference type="NCBI Taxonomy" id="568069"/>
    <lineage>
        <taxon>Eukaryota</taxon>
        <taxon>Metazoa</taxon>
        <taxon>Ecdysozoa</taxon>
        <taxon>Arthropoda</taxon>
        <taxon>Hexapoda</taxon>
        <taxon>Insecta</taxon>
        <taxon>Pterygota</taxon>
        <taxon>Neoptera</taxon>
        <taxon>Endopterygota</taxon>
        <taxon>Diptera</taxon>
        <taxon>Nematocera</taxon>
        <taxon>Chironomoidea</taxon>
        <taxon>Chironomidae</taxon>
        <taxon>Clunio</taxon>
    </lineage>
</organism>
<dbReference type="OrthoDB" id="529273at2759"/>
<evidence type="ECO:0000313" key="13">
    <source>
        <dbReference type="EMBL" id="CRK98954.1"/>
    </source>
</evidence>
<evidence type="ECO:0000256" key="2">
    <source>
        <dbReference type="ARBA" id="ARBA00022676"/>
    </source>
</evidence>
<evidence type="ECO:0000256" key="5">
    <source>
        <dbReference type="ARBA" id="ARBA00022824"/>
    </source>
</evidence>
<evidence type="ECO:0000256" key="10">
    <source>
        <dbReference type="ARBA" id="ARBA00049432"/>
    </source>
</evidence>
<evidence type="ECO:0000256" key="3">
    <source>
        <dbReference type="ARBA" id="ARBA00022679"/>
    </source>
</evidence>
<evidence type="ECO:0000256" key="4">
    <source>
        <dbReference type="ARBA" id="ARBA00022729"/>
    </source>
</evidence>
<accession>A0A1J1IGQ9</accession>
<feature type="signal peptide" evidence="11">
    <location>
        <begin position="1"/>
        <end position="18"/>
    </location>
</feature>
<keyword evidence="14" id="KW-1185">Reference proteome</keyword>
<keyword evidence="3" id="KW-0808">Transferase</keyword>
<comment type="catalytic activity">
    <reaction evidence="10">
        <text>L-threonyl-[protein] + UDP-N-acetyl-alpha-D-glucosamine = 3-O-(N-acetyl-beta-D-glucosaminyl)-L-threonyl-[protein] + UDP + H(+)</text>
        <dbReference type="Rhea" id="RHEA:48908"/>
        <dbReference type="Rhea" id="RHEA-COMP:11060"/>
        <dbReference type="Rhea" id="RHEA-COMP:12252"/>
        <dbReference type="ChEBI" id="CHEBI:15378"/>
        <dbReference type="ChEBI" id="CHEBI:30013"/>
        <dbReference type="ChEBI" id="CHEBI:57705"/>
        <dbReference type="ChEBI" id="CHEBI:58223"/>
        <dbReference type="ChEBI" id="CHEBI:90840"/>
        <dbReference type="EC" id="2.4.1.255"/>
    </reaction>
</comment>
<proteinExistence type="predicted"/>
<evidence type="ECO:0000256" key="8">
    <source>
        <dbReference type="ARBA" id="ARBA00042574"/>
    </source>
</evidence>
<evidence type="ECO:0000256" key="9">
    <source>
        <dbReference type="ARBA" id="ARBA00048317"/>
    </source>
</evidence>
<protein>
    <recommendedName>
        <fullName evidence="7">EGF domain-specific O-linked N-acetylglucosamine transferase</fullName>
        <ecNumber evidence="1">2.4.1.255</ecNumber>
    </recommendedName>
    <alternativeName>
        <fullName evidence="8">Extracellular O-linked N-acetylglucosamine transferase</fullName>
    </alternativeName>
</protein>
<evidence type="ECO:0000256" key="1">
    <source>
        <dbReference type="ARBA" id="ARBA00011970"/>
    </source>
</evidence>
<evidence type="ECO:0000256" key="11">
    <source>
        <dbReference type="SAM" id="SignalP"/>
    </source>
</evidence>
<gene>
    <name evidence="13" type="ORF">CLUMA_CG012088</name>
</gene>
<feature type="domain" description="Glycosyltransferase 61 catalytic" evidence="12">
    <location>
        <begin position="337"/>
        <end position="438"/>
    </location>
</feature>
<dbReference type="PANTHER" id="PTHR20961:SF148">
    <property type="entry name" value="EGF DOMAIN-SPECIFIC O-LINKED N-ACETYLGLUCOSAMINE TRANSFERASE"/>
    <property type="match status" value="1"/>
</dbReference>
<dbReference type="InterPro" id="IPR049625">
    <property type="entry name" value="Glyco_transf_61_cat"/>
</dbReference>
<dbReference type="InterPro" id="IPR007657">
    <property type="entry name" value="Glycosyltransferase_61"/>
</dbReference>
<evidence type="ECO:0000256" key="7">
    <source>
        <dbReference type="ARBA" id="ARBA00040944"/>
    </source>
</evidence>
<dbReference type="STRING" id="568069.A0A1J1IGQ9"/>
<evidence type="ECO:0000256" key="6">
    <source>
        <dbReference type="ARBA" id="ARBA00023180"/>
    </source>
</evidence>
<dbReference type="EMBL" id="CVRI01000048">
    <property type="protein sequence ID" value="CRK98954.1"/>
    <property type="molecule type" value="Genomic_DNA"/>
</dbReference>
<dbReference type="EC" id="2.4.1.255" evidence="1"/>
<feature type="chain" id="PRO_5012317393" description="EGF domain-specific O-linked N-acetylglucosamine transferase" evidence="11">
    <location>
        <begin position="19"/>
        <end position="530"/>
    </location>
</feature>
<dbReference type="AlphaFoldDB" id="A0A1J1IGQ9"/>
<sequence length="530" mass="62479">MNFLYLILLVYLVNCLKCEDFSDVNEFIIDIDLPENHLSQYFNKVPEFAKKVNQSSNKVYKEFLSSERYDREVCWGYEYNCKNPLYTHKCPGNHTGYVESKKAQFEVFYAQADFGFVKQQLQELKVYCEPTFITDSSLECSKYLRFCRGRNLMLNFTNLINRKEPLRYATDVLKQGEIGGFCKFNEKEFNEQTEHLSALQSWGPELRYFESLSKRPIEDELCDVVIDKPTYIMKIDSTYNMYHHFCDFFNLYASQHVNFTHPGAFSSDVNILIWESYIYSSPFSRAFEVFSENPIWDLNTYRGKVVCFKNLVFPLLPRMIFGLYYNTPLINGCENSGLFHAFAEHVLHRLQIKQHPVEMKSKLRITFLSRETKYRKVRNEKKLLKRISSNSDYVVKRVNFAKNISFEDQLKITRNTDIFIGIHGAGLTHLLFLPKWATLFELYNCEDPNCYKDLARLRGVNYITWEDESLLEASESDYEDGSHAKFKNFSFEVDEFERLVKKAADAVINHSDYKEFVKKSSNKESQHDEL</sequence>
<keyword evidence="2" id="KW-0328">Glycosyltransferase</keyword>
<dbReference type="Pfam" id="PF04577">
    <property type="entry name" value="Glyco_transf_61"/>
    <property type="match status" value="1"/>
</dbReference>
<dbReference type="GO" id="GO:0097363">
    <property type="term" value="F:protein O-acetylglucosaminyltransferase activity"/>
    <property type="evidence" value="ECO:0007669"/>
    <property type="project" value="UniProtKB-EC"/>
</dbReference>
<comment type="catalytic activity">
    <reaction evidence="9">
        <text>L-seryl-[protein] + UDP-N-acetyl-alpha-D-glucosamine = 3-O-(N-acetyl-beta-D-glucosaminyl)-L-seryl-[protein] + UDP + H(+)</text>
        <dbReference type="Rhea" id="RHEA:48904"/>
        <dbReference type="Rhea" id="RHEA-COMP:9863"/>
        <dbReference type="Rhea" id="RHEA-COMP:12251"/>
        <dbReference type="ChEBI" id="CHEBI:15378"/>
        <dbReference type="ChEBI" id="CHEBI:29999"/>
        <dbReference type="ChEBI" id="CHEBI:57705"/>
        <dbReference type="ChEBI" id="CHEBI:58223"/>
        <dbReference type="ChEBI" id="CHEBI:90838"/>
        <dbReference type="EC" id="2.4.1.255"/>
    </reaction>
</comment>
<dbReference type="Proteomes" id="UP000183832">
    <property type="component" value="Unassembled WGS sequence"/>
</dbReference>
<reference evidence="13 14" key="1">
    <citation type="submission" date="2015-04" db="EMBL/GenBank/DDBJ databases">
        <authorList>
            <person name="Syromyatnikov M.Y."/>
            <person name="Popov V.N."/>
        </authorList>
    </citation>
    <scope>NUCLEOTIDE SEQUENCE [LARGE SCALE GENOMIC DNA]</scope>
</reference>
<keyword evidence="4 11" id="KW-0732">Signal</keyword>
<dbReference type="PANTHER" id="PTHR20961">
    <property type="entry name" value="GLYCOSYLTRANSFERASE"/>
    <property type="match status" value="1"/>
</dbReference>
<name>A0A1J1IGQ9_9DIPT</name>
<evidence type="ECO:0000259" key="12">
    <source>
        <dbReference type="Pfam" id="PF04577"/>
    </source>
</evidence>
<dbReference type="GO" id="GO:0005788">
    <property type="term" value="C:endoplasmic reticulum lumen"/>
    <property type="evidence" value="ECO:0007669"/>
    <property type="project" value="TreeGrafter"/>
</dbReference>